<dbReference type="AlphaFoldDB" id="A0A494XHB7"/>
<gene>
    <name evidence="2" type="ORF">D7S89_09985</name>
</gene>
<dbReference type="SUPFAM" id="SSF53335">
    <property type="entry name" value="S-adenosyl-L-methionine-dependent methyltransferases"/>
    <property type="match status" value="1"/>
</dbReference>
<comment type="caution">
    <text evidence="2">The sequence shown here is derived from an EMBL/GenBank/DDBJ whole genome shotgun (WGS) entry which is preliminary data.</text>
</comment>
<dbReference type="GO" id="GO:0032259">
    <property type="term" value="P:methylation"/>
    <property type="evidence" value="ECO:0007669"/>
    <property type="project" value="UniProtKB-KW"/>
</dbReference>
<sequence length="196" mass="21225">MDEKTLSVYDAAAAKFAQDWVEQPAPEDMYSLLRTYFKPGSTADIGCGAGRDTAWLAGHGFDACGYDASAGLLREAAARYPGVRFGLAALPELPGVASASFENVLCETVLMHLEPTAIGPSVRRLMEILKPGGTLYLSWRVTEGASERDKHGRLYAAFDKRLVSDALGTSCTVLVDREEVSESSGKRIHRLIVRKA</sequence>
<evidence type="ECO:0000313" key="2">
    <source>
        <dbReference type="EMBL" id="RKP49121.1"/>
    </source>
</evidence>
<dbReference type="CDD" id="cd02440">
    <property type="entry name" value="AdoMet_MTases"/>
    <property type="match status" value="1"/>
</dbReference>
<name>A0A494XHB7_9BURK</name>
<dbReference type="InterPro" id="IPR050508">
    <property type="entry name" value="Methyltransf_Superfamily"/>
</dbReference>
<protein>
    <submittedName>
        <fullName evidence="2">Class I SAM-dependent methyltransferase</fullName>
    </submittedName>
</protein>
<dbReference type="PANTHER" id="PTHR42912:SF94">
    <property type="entry name" value="METHYLTRANSFERASE TYPE 11 DOMAIN-CONTAINING PROTEIN"/>
    <property type="match status" value="1"/>
</dbReference>
<dbReference type="EMBL" id="RBZV01000003">
    <property type="protein sequence ID" value="RKP49121.1"/>
    <property type="molecule type" value="Genomic_DNA"/>
</dbReference>
<keyword evidence="3" id="KW-1185">Reference proteome</keyword>
<evidence type="ECO:0000259" key="1">
    <source>
        <dbReference type="Pfam" id="PF13649"/>
    </source>
</evidence>
<organism evidence="2 3">
    <name type="scientific">Trinickia fusca</name>
    <dbReference type="NCBI Taxonomy" id="2419777"/>
    <lineage>
        <taxon>Bacteria</taxon>
        <taxon>Pseudomonadati</taxon>
        <taxon>Pseudomonadota</taxon>
        <taxon>Betaproteobacteria</taxon>
        <taxon>Burkholderiales</taxon>
        <taxon>Burkholderiaceae</taxon>
        <taxon>Trinickia</taxon>
    </lineage>
</organism>
<evidence type="ECO:0000313" key="3">
    <source>
        <dbReference type="Proteomes" id="UP000280434"/>
    </source>
</evidence>
<dbReference type="Proteomes" id="UP000280434">
    <property type="component" value="Unassembled WGS sequence"/>
</dbReference>
<dbReference type="OrthoDB" id="7348755at2"/>
<dbReference type="GO" id="GO:0008168">
    <property type="term" value="F:methyltransferase activity"/>
    <property type="evidence" value="ECO:0007669"/>
    <property type="project" value="UniProtKB-KW"/>
</dbReference>
<reference evidence="2 3" key="1">
    <citation type="submission" date="2018-10" db="EMBL/GenBank/DDBJ databases">
        <title>Paraburkholderia sp. 7MK8-2, isolated from soil.</title>
        <authorList>
            <person name="Gao Z.-H."/>
            <person name="Qiu L.-H."/>
        </authorList>
    </citation>
    <scope>NUCLEOTIDE SEQUENCE [LARGE SCALE GENOMIC DNA]</scope>
    <source>
        <strain evidence="2 3">7MK8-2</strain>
    </source>
</reference>
<feature type="domain" description="Methyltransferase" evidence="1">
    <location>
        <begin position="44"/>
        <end position="133"/>
    </location>
</feature>
<dbReference type="RefSeq" id="WP_121277510.1">
    <property type="nucleotide sequence ID" value="NZ_RBZV01000003.1"/>
</dbReference>
<dbReference type="Gene3D" id="3.40.50.150">
    <property type="entry name" value="Vaccinia Virus protein VP39"/>
    <property type="match status" value="1"/>
</dbReference>
<dbReference type="Pfam" id="PF13649">
    <property type="entry name" value="Methyltransf_25"/>
    <property type="match status" value="1"/>
</dbReference>
<proteinExistence type="predicted"/>
<accession>A0A494XHB7</accession>
<dbReference type="PANTHER" id="PTHR42912">
    <property type="entry name" value="METHYLTRANSFERASE"/>
    <property type="match status" value="1"/>
</dbReference>
<keyword evidence="2" id="KW-0489">Methyltransferase</keyword>
<dbReference type="InterPro" id="IPR029063">
    <property type="entry name" value="SAM-dependent_MTases_sf"/>
</dbReference>
<keyword evidence="2" id="KW-0808">Transferase</keyword>
<dbReference type="InterPro" id="IPR041698">
    <property type="entry name" value="Methyltransf_25"/>
</dbReference>